<reference evidence="1 2" key="1">
    <citation type="submission" date="2019-01" db="EMBL/GenBank/DDBJ databases">
        <authorList>
            <person name="Alioto T."/>
            <person name="Alioto T."/>
        </authorList>
    </citation>
    <scope>NUCLEOTIDE SEQUENCE [LARGE SCALE GENOMIC DNA]</scope>
</reference>
<proteinExistence type="predicted"/>
<dbReference type="AlphaFoldDB" id="A0A485PXH1"/>
<gene>
    <name evidence="1" type="ORF">LYPA_23C015488</name>
</gene>
<evidence type="ECO:0000313" key="2">
    <source>
        <dbReference type="Proteomes" id="UP000386466"/>
    </source>
</evidence>
<name>A0A485PXH1_LYNPA</name>
<protein>
    <submittedName>
        <fullName evidence="1">Uncharacterized protein</fullName>
    </submittedName>
</protein>
<dbReference type="Proteomes" id="UP000386466">
    <property type="component" value="Unassembled WGS sequence"/>
</dbReference>
<sequence>MSGTLLFITIQLNPQENSCCVNLFLELFPELNVTKWNHLLSRKRFDSRCLAWTPNKLLPSSVDVSATFGQPLRISYPTVNPGQQGSSNSDLMAKESPLSLCLDKREQIPECDRDKVLGDQLISSAYQTELEMNFR</sequence>
<organism evidence="1 2">
    <name type="scientific">Lynx pardinus</name>
    <name type="common">Iberian lynx</name>
    <name type="synonym">Felis pardina</name>
    <dbReference type="NCBI Taxonomy" id="191816"/>
    <lineage>
        <taxon>Eukaryota</taxon>
        <taxon>Metazoa</taxon>
        <taxon>Chordata</taxon>
        <taxon>Craniata</taxon>
        <taxon>Vertebrata</taxon>
        <taxon>Euteleostomi</taxon>
        <taxon>Mammalia</taxon>
        <taxon>Eutheria</taxon>
        <taxon>Laurasiatheria</taxon>
        <taxon>Carnivora</taxon>
        <taxon>Feliformia</taxon>
        <taxon>Felidae</taxon>
        <taxon>Felinae</taxon>
        <taxon>Lynx</taxon>
    </lineage>
</organism>
<accession>A0A485PXH1</accession>
<dbReference type="EMBL" id="CAAGRJ010040373">
    <property type="protein sequence ID" value="VFV47312.1"/>
    <property type="molecule type" value="Genomic_DNA"/>
</dbReference>
<keyword evidence="2" id="KW-1185">Reference proteome</keyword>
<evidence type="ECO:0000313" key="1">
    <source>
        <dbReference type="EMBL" id="VFV47312.1"/>
    </source>
</evidence>